<reference evidence="7 8" key="1">
    <citation type="journal article" date="2015" name="Genome Announc.">
        <title>Expanding the biotechnology potential of lactobacilli through comparative genomics of 213 strains and associated genera.</title>
        <authorList>
            <person name="Sun Z."/>
            <person name="Harris H.M."/>
            <person name="McCann A."/>
            <person name="Guo C."/>
            <person name="Argimon S."/>
            <person name="Zhang W."/>
            <person name="Yang X."/>
            <person name="Jeffery I.B."/>
            <person name="Cooney J.C."/>
            <person name="Kagawa T.F."/>
            <person name="Liu W."/>
            <person name="Song Y."/>
            <person name="Salvetti E."/>
            <person name="Wrobel A."/>
            <person name="Rasinkangas P."/>
            <person name="Parkhill J."/>
            <person name="Rea M.C."/>
            <person name="O'Sullivan O."/>
            <person name="Ritari J."/>
            <person name="Douillard F.P."/>
            <person name="Paul Ross R."/>
            <person name="Yang R."/>
            <person name="Briner A.E."/>
            <person name="Felis G.E."/>
            <person name="de Vos W.M."/>
            <person name="Barrangou R."/>
            <person name="Klaenhammer T.R."/>
            <person name="Caufield P.W."/>
            <person name="Cui Y."/>
            <person name="Zhang H."/>
            <person name="O'Toole P.W."/>
        </authorList>
    </citation>
    <scope>NUCLEOTIDE SEQUENCE [LARGE SCALE GENOMIC DNA]</scope>
    <source>
        <strain evidence="7 8">DSM 20003</strain>
    </source>
</reference>
<dbReference type="InterPro" id="IPR015867">
    <property type="entry name" value="N-reg_PII/ATP_PRibTrfase_C"/>
</dbReference>
<dbReference type="EMBL" id="AZDA01000093">
    <property type="protein sequence ID" value="KRK34230.1"/>
    <property type="molecule type" value="Genomic_DNA"/>
</dbReference>
<dbReference type="InterPro" id="IPR002678">
    <property type="entry name" value="DUF34/NIF3"/>
</dbReference>
<feature type="binding site" evidence="6">
    <location>
        <position position="333"/>
    </location>
    <ligand>
        <name>a divalent metal cation</name>
        <dbReference type="ChEBI" id="CHEBI:60240"/>
        <label>1</label>
    </ligand>
</feature>
<dbReference type="InterPro" id="IPR036069">
    <property type="entry name" value="DUF34/NIF3_sf"/>
</dbReference>
<evidence type="ECO:0000256" key="5">
    <source>
        <dbReference type="PIRNR" id="PIRNR037489"/>
    </source>
</evidence>
<evidence type="ECO:0000313" key="8">
    <source>
        <dbReference type="Proteomes" id="UP000051461"/>
    </source>
</evidence>
<dbReference type="NCBIfam" id="TIGR00486">
    <property type="entry name" value="YbgI_SA1388"/>
    <property type="match status" value="1"/>
</dbReference>
<dbReference type="RefSeq" id="WP_057905210.1">
    <property type="nucleotide sequence ID" value="NZ_AZDA01000093.1"/>
</dbReference>
<keyword evidence="4 5" id="KW-0479">Metal-binding</keyword>
<evidence type="ECO:0000256" key="3">
    <source>
        <dbReference type="ARBA" id="ARBA00022112"/>
    </source>
</evidence>
<dbReference type="Gene3D" id="3.40.1390.30">
    <property type="entry name" value="NIF3 (NGG1p interacting factor 3)-like"/>
    <property type="match status" value="1"/>
</dbReference>
<comment type="similarity">
    <text evidence="1 5">Belongs to the GTP cyclohydrolase I type 2/NIF3 family.</text>
</comment>
<feature type="binding site" evidence="6">
    <location>
        <position position="67"/>
    </location>
    <ligand>
        <name>a divalent metal cation</name>
        <dbReference type="ChEBI" id="CHEBI:60240"/>
        <label>1</label>
    </ligand>
</feature>
<gene>
    <name evidence="7" type="ORF">FC07_GL000795</name>
</gene>
<dbReference type="Gene3D" id="3.30.70.120">
    <property type="match status" value="1"/>
</dbReference>
<evidence type="ECO:0000256" key="6">
    <source>
        <dbReference type="PIRSR" id="PIRSR602678-1"/>
    </source>
</evidence>
<evidence type="ECO:0000256" key="1">
    <source>
        <dbReference type="ARBA" id="ARBA00006964"/>
    </source>
</evidence>
<accession>A0A0R1GJF8</accession>
<dbReference type="SUPFAM" id="SSF102705">
    <property type="entry name" value="NIF3 (NGG1p interacting factor 3)-like"/>
    <property type="match status" value="1"/>
</dbReference>
<dbReference type="PATRIC" id="fig|1423726.3.peg.818"/>
<dbReference type="Proteomes" id="UP000051461">
    <property type="component" value="Unassembled WGS sequence"/>
</dbReference>
<protein>
    <recommendedName>
        <fullName evidence="3 5">GTP cyclohydrolase 1 type 2 homolog</fullName>
    </recommendedName>
</protein>
<keyword evidence="8" id="KW-1185">Reference proteome</keyword>
<evidence type="ECO:0000313" key="7">
    <source>
        <dbReference type="EMBL" id="KRK34230.1"/>
    </source>
</evidence>
<evidence type="ECO:0000256" key="4">
    <source>
        <dbReference type="ARBA" id="ARBA00022723"/>
    </source>
</evidence>
<feature type="binding site" evidence="6">
    <location>
        <position position="336"/>
    </location>
    <ligand>
        <name>a divalent metal cation</name>
        <dbReference type="ChEBI" id="CHEBI:60240"/>
        <label>1</label>
    </ligand>
</feature>
<name>A0A0R1GJF8_9LACO</name>
<dbReference type="FunFam" id="3.40.1390.30:FF:000001">
    <property type="entry name" value="GTP cyclohydrolase 1 type 2"/>
    <property type="match status" value="1"/>
</dbReference>
<dbReference type="PANTHER" id="PTHR13799">
    <property type="entry name" value="NGG1 INTERACTING FACTOR 3"/>
    <property type="match status" value="1"/>
</dbReference>
<dbReference type="AlphaFoldDB" id="A0A0R1GJF8"/>
<feature type="binding site" evidence="6">
    <location>
        <position position="105"/>
    </location>
    <ligand>
        <name>a divalent metal cation</name>
        <dbReference type="ChEBI" id="CHEBI:60240"/>
        <label>1</label>
    </ligand>
</feature>
<sequence>MTPTVAQFIQRFEQFAPQWLAMKGDPVGMQLGSTQQSIHRVLVTLDVRPEVVEEAIAKQVDFIFAHHPAVFRPARNLVTDNPQNAMYAKLLANHIAVYAAHTNLDMAAGGMNDWLADQLQLRDVTLLQPQHFQTKFKLVIFVPTTHEEAVRQALTQAKIGQIGAYQGTSFGINGTGYFTPEVTANPYLGQPGQAEAAAETRLEVILDQTQIDQALDLIHKVHPYEEPVYDLYPLARETGPAYGIGRIGRPHTEMTVQDYAHFVRQAFQIDGLRLVTQNPTELVKRVAVIGGDGGKFYPAVLAQGANVFVTGDVYYHTAHDMLASGLSVMDPGHHVEQIVKARLVPLFENWAQAEDWQGVQFIPSQLSTDPFSFVTD</sequence>
<dbReference type="InterPro" id="IPR017221">
    <property type="entry name" value="DUF34/NIF3_bac"/>
</dbReference>
<dbReference type="GO" id="GO:0005737">
    <property type="term" value="C:cytoplasm"/>
    <property type="evidence" value="ECO:0007669"/>
    <property type="project" value="TreeGrafter"/>
</dbReference>
<dbReference type="PANTHER" id="PTHR13799:SF14">
    <property type="entry name" value="GTP CYCLOHYDROLASE 1 TYPE 2 HOMOLOG"/>
    <property type="match status" value="1"/>
</dbReference>
<dbReference type="OrthoDB" id="9792792at2"/>
<proteinExistence type="inferred from homology"/>
<dbReference type="Pfam" id="PF01784">
    <property type="entry name" value="DUF34_NIF3"/>
    <property type="match status" value="1"/>
</dbReference>
<comment type="caution">
    <text evidence="7">The sequence shown here is derived from an EMBL/GenBank/DDBJ whole genome shotgun (WGS) entry which is preliminary data.</text>
</comment>
<feature type="binding site" evidence="6">
    <location>
        <position position="66"/>
    </location>
    <ligand>
        <name>a divalent metal cation</name>
        <dbReference type="ChEBI" id="CHEBI:60240"/>
        <label>1</label>
    </ligand>
</feature>
<dbReference type="PIRSF" id="PIRSF037489">
    <property type="entry name" value="UCP037489_NIF3_YqfO"/>
    <property type="match status" value="1"/>
</dbReference>
<comment type="subunit">
    <text evidence="2">Homohexamer.</text>
</comment>
<evidence type="ECO:0000256" key="2">
    <source>
        <dbReference type="ARBA" id="ARBA00011643"/>
    </source>
</evidence>
<organism evidence="7 8">
    <name type="scientific">Loigolactobacillus bifermentans DSM 20003</name>
    <dbReference type="NCBI Taxonomy" id="1423726"/>
    <lineage>
        <taxon>Bacteria</taxon>
        <taxon>Bacillati</taxon>
        <taxon>Bacillota</taxon>
        <taxon>Bacilli</taxon>
        <taxon>Lactobacillales</taxon>
        <taxon>Lactobacillaceae</taxon>
        <taxon>Loigolactobacillus</taxon>
    </lineage>
</organism>
<dbReference type="STRING" id="1423726.FC07_GL000795"/>
<dbReference type="GO" id="GO:0046872">
    <property type="term" value="F:metal ion binding"/>
    <property type="evidence" value="ECO:0007669"/>
    <property type="project" value="UniProtKB-UniRule"/>
</dbReference>